<dbReference type="Proteomes" id="UP000829447">
    <property type="component" value="Linkage Group LG6"/>
</dbReference>
<organism evidence="1 2">
    <name type="scientific">Pangasianodon gigas</name>
    <name type="common">Mekong giant catfish</name>
    <name type="synonym">Pangasius gigas</name>
    <dbReference type="NCBI Taxonomy" id="30993"/>
    <lineage>
        <taxon>Eukaryota</taxon>
        <taxon>Metazoa</taxon>
        <taxon>Chordata</taxon>
        <taxon>Craniata</taxon>
        <taxon>Vertebrata</taxon>
        <taxon>Euteleostomi</taxon>
        <taxon>Actinopterygii</taxon>
        <taxon>Neopterygii</taxon>
        <taxon>Teleostei</taxon>
        <taxon>Ostariophysi</taxon>
        <taxon>Siluriformes</taxon>
        <taxon>Pangasiidae</taxon>
        <taxon>Pangasianodon</taxon>
    </lineage>
</organism>
<comment type="caution">
    <text evidence="1">The sequence shown here is derived from an EMBL/GenBank/DDBJ whole genome shotgun (WGS) entry which is preliminary data.</text>
</comment>
<reference evidence="1 2" key="1">
    <citation type="journal article" date="2022" name="bioRxiv">
        <title>An ancient truncated duplication of the anti-Mullerian hormone receptor type 2 gene is a potential conserved master sex determinant in the Pangasiidae catfish family.</title>
        <authorList>
            <person name="Wen M."/>
            <person name="Pan Q."/>
            <person name="Jouanno E."/>
            <person name="Montfort J."/>
            <person name="Zahm M."/>
            <person name="Cabau C."/>
            <person name="Klopp C."/>
            <person name="Iampietro C."/>
            <person name="Roques C."/>
            <person name="Bouchez O."/>
            <person name="Castinel A."/>
            <person name="Donnadieu C."/>
            <person name="Parrinello H."/>
            <person name="Poncet C."/>
            <person name="Belmonte E."/>
            <person name="Gautier V."/>
            <person name="Avarre J.-C."/>
            <person name="Dugue R."/>
            <person name="Gustiano R."/>
            <person name="Ha T.T.T."/>
            <person name="Campet M."/>
            <person name="Sriphairoj K."/>
            <person name="Ribolli J."/>
            <person name="de Almeida F.L."/>
            <person name="Desvignes T."/>
            <person name="Postlethwait J.H."/>
            <person name="Bucao C.F."/>
            <person name="Robinson-Rechavi M."/>
            <person name="Bobe J."/>
            <person name="Herpin A."/>
            <person name="Guiguen Y."/>
        </authorList>
    </citation>
    <scope>NUCLEOTIDE SEQUENCE [LARGE SCALE GENOMIC DNA]</scope>
    <source>
        <strain evidence="1">YG-Dec2019</strain>
    </source>
</reference>
<evidence type="ECO:0000313" key="2">
    <source>
        <dbReference type="Proteomes" id="UP000829447"/>
    </source>
</evidence>
<gene>
    <name evidence="1" type="ORF">PGIGA_G00226180</name>
</gene>
<name>A0ACC5WK93_PANGG</name>
<evidence type="ECO:0000313" key="1">
    <source>
        <dbReference type="EMBL" id="MCI4379287.1"/>
    </source>
</evidence>
<sequence length="109" mass="12486">MQQIWRQNTMSFCSDDKAGHRFWILADTTGQKMMREFLVPYYNYEPVPHTCKDGGRKRMEQSGHLSVCGRCHESAGKRIRLDPPTGQTSGDYSFIGKMEALIFAFGFAK</sequence>
<proteinExistence type="predicted"/>
<dbReference type="EMBL" id="CM040459">
    <property type="protein sequence ID" value="MCI4379287.1"/>
    <property type="molecule type" value="Genomic_DNA"/>
</dbReference>
<accession>A0ACC5WK93</accession>
<keyword evidence="2" id="KW-1185">Reference proteome</keyword>
<protein>
    <submittedName>
        <fullName evidence="1">Uncharacterized protein</fullName>
    </submittedName>
</protein>